<comment type="caution">
    <text evidence="3">The sequence shown here is derived from an EMBL/GenBank/DDBJ whole genome shotgun (WGS) entry which is preliminary data.</text>
</comment>
<dbReference type="AlphaFoldDB" id="A0AAE3SQ43"/>
<dbReference type="CDD" id="cd00293">
    <property type="entry name" value="USP-like"/>
    <property type="match status" value="1"/>
</dbReference>
<dbReference type="RefSeq" id="WP_266013663.1">
    <property type="nucleotide sequence ID" value="NZ_JAPFQP010000003.1"/>
</dbReference>
<sequence length="284" mass="32672">MKTILYATDCTRHATPALRYAYKLSEKLNARLIVLSVYDLPPVLVSTIRAPKHRSRMAADEHMMVLHNYCSRYLKDRMSADIVLDVVESPSISDGILKRCHALQPDLFIMGMKDEHTLRGYFSGNIANAILAECPCPVIMVPNQLRYRKLRTLVYATDFEERDLQAIQKLVKMAAPYDAEILVVHIPTKEEYAGMEQMEWFKELLNQQVDYGNIRFNMIFADSIQEGLGAYVQDVRADLLAMLQRDSGRSFFSKLLHRDQVKIMESRSKIPIMSFNERCLQSSL</sequence>
<comment type="similarity">
    <text evidence="1">Belongs to the universal stress protein A family.</text>
</comment>
<proteinExistence type="inferred from homology"/>
<protein>
    <submittedName>
        <fullName evidence="3">Universal stress protein</fullName>
    </submittedName>
</protein>
<reference evidence="3" key="1">
    <citation type="submission" date="2022-11" db="EMBL/GenBank/DDBJ databases">
        <title>The characterization of three novel Bacteroidetes species and genomic analysis of their roles in tidal elemental geochemical cycles.</title>
        <authorList>
            <person name="Ma K.-J."/>
        </authorList>
    </citation>
    <scope>NUCLEOTIDE SEQUENCE</scope>
    <source>
        <strain evidence="3">M415</strain>
    </source>
</reference>
<organism evidence="3 4">
    <name type="scientific">Lentiprolixibacter aurantiacus</name>
    <dbReference type="NCBI Taxonomy" id="2993939"/>
    <lineage>
        <taxon>Bacteria</taxon>
        <taxon>Pseudomonadati</taxon>
        <taxon>Bacteroidota</taxon>
        <taxon>Flavobacteriia</taxon>
        <taxon>Flavobacteriales</taxon>
        <taxon>Flavobacteriaceae</taxon>
        <taxon>Lentiprolixibacter</taxon>
    </lineage>
</organism>
<dbReference type="PANTHER" id="PTHR46268:SF6">
    <property type="entry name" value="UNIVERSAL STRESS PROTEIN UP12"/>
    <property type="match status" value="1"/>
</dbReference>
<dbReference type="Proteomes" id="UP001207116">
    <property type="component" value="Unassembled WGS sequence"/>
</dbReference>
<dbReference type="SUPFAM" id="SSF52402">
    <property type="entry name" value="Adenine nucleotide alpha hydrolases-like"/>
    <property type="match status" value="2"/>
</dbReference>
<dbReference type="PANTHER" id="PTHR46268">
    <property type="entry name" value="STRESS RESPONSE PROTEIN NHAX"/>
    <property type="match status" value="1"/>
</dbReference>
<evidence type="ECO:0000256" key="1">
    <source>
        <dbReference type="ARBA" id="ARBA00008791"/>
    </source>
</evidence>
<evidence type="ECO:0000313" key="4">
    <source>
        <dbReference type="Proteomes" id="UP001207116"/>
    </source>
</evidence>
<dbReference type="EMBL" id="JAPFQP010000003">
    <property type="protein sequence ID" value="MCX2720122.1"/>
    <property type="molecule type" value="Genomic_DNA"/>
</dbReference>
<gene>
    <name evidence="3" type="ORF">OO016_10965</name>
</gene>
<keyword evidence="4" id="KW-1185">Reference proteome</keyword>
<dbReference type="Gene3D" id="3.40.50.12370">
    <property type="match status" value="1"/>
</dbReference>
<accession>A0AAE3SQ43</accession>
<dbReference type="InterPro" id="IPR006015">
    <property type="entry name" value="Universal_stress_UspA"/>
</dbReference>
<name>A0AAE3SQ43_9FLAO</name>
<evidence type="ECO:0000259" key="2">
    <source>
        <dbReference type="Pfam" id="PF00582"/>
    </source>
</evidence>
<dbReference type="PRINTS" id="PR01438">
    <property type="entry name" value="UNVRSLSTRESS"/>
</dbReference>
<evidence type="ECO:0000313" key="3">
    <source>
        <dbReference type="EMBL" id="MCX2720122.1"/>
    </source>
</evidence>
<dbReference type="InterPro" id="IPR006016">
    <property type="entry name" value="UspA"/>
</dbReference>
<feature type="domain" description="UspA" evidence="2">
    <location>
        <begin position="1"/>
        <end position="142"/>
    </location>
</feature>
<dbReference type="Pfam" id="PF00582">
    <property type="entry name" value="Usp"/>
    <property type="match status" value="1"/>
</dbReference>